<evidence type="ECO:0000313" key="7">
    <source>
        <dbReference type="Proteomes" id="UP000239366"/>
    </source>
</evidence>
<reference evidence="7" key="1">
    <citation type="submission" date="2016-11" db="EMBL/GenBank/DDBJ databases">
        <title>Trade-off between light-utilization and light-protection in marine flavobacteria.</title>
        <authorList>
            <person name="Kumagai Y."/>
            <person name="Yoshizawa S."/>
            <person name="Kogure K."/>
        </authorList>
    </citation>
    <scope>NUCLEOTIDE SEQUENCE [LARGE SCALE GENOMIC DNA]</scope>
    <source>
        <strain evidence="7">SG-18</strain>
    </source>
</reference>
<evidence type="ECO:0000259" key="5">
    <source>
        <dbReference type="Pfam" id="PF04357"/>
    </source>
</evidence>
<dbReference type="EMBL" id="MQVX01000001">
    <property type="protein sequence ID" value="PQJ15267.1"/>
    <property type="molecule type" value="Genomic_DNA"/>
</dbReference>
<feature type="domain" description="Translocation and assembly module TamB C-terminal" evidence="5">
    <location>
        <begin position="986"/>
        <end position="1418"/>
    </location>
</feature>
<dbReference type="PANTHER" id="PTHR36985">
    <property type="entry name" value="TRANSLOCATION AND ASSEMBLY MODULE SUBUNIT TAMB"/>
    <property type="match status" value="1"/>
</dbReference>
<keyword evidence="2" id="KW-0812">Transmembrane</keyword>
<name>A0A2S7T6W7_9FLAO</name>
<dbReference type="InterPro" id="IPR007452">
    <property type="entry name" value="TamB_C"/>
</dbReference>
<keyword evidence="7" id="KW-1185">Reference proteome</keyword>
<dbReference type="Pfam" id="PF04357">
    <property type="entry name" value="TamB"/>
    <property type="match status" value="1"/>
</dbReference>
<evidence type="ECO:0000313" key="6">
    <source>
        <dbReference type="EMBL" id="PQJ15267.1"/>
    </source>
</evidence>
<dbReference type="GO" id="GO:0005886">
    <property type="term" value="C:plasma membrane"/>
    <property type="evidence" value="ECO:0007669"/>
    <property type="project" value="InterPro"/>
</dbReference>
<sequence>MPAVQTRLAQEITTRLNAELGTDIRIDRLKIVPLTLKTHLKGIYIEDHQGDTLVYMKKLSTSIINMKQLIDGDMKFGDIEVDELFLNMVTYEGETDTNLDVFIDLVDDGQPRAEGTAPFLLTSSEIFIGNSRYTLVDYNDEEPGILDFTELNVKASDFQILGPEVDIFIEDMAFESGRGISVEKMSTQFCYTKSQMVYNGLYIRTPESELKGRLQFNYKREELKDFLDKVQLEAEFADSYLSLNEVNRFYKAFGENKMARLECQVKGTLNDFLVSNLALQTTSTRIRGEYRFQNVFKKEEPFKLLADIDQISTSYFELRALMPTLVGRHLPSSFEKFGPFILRGDADITDSSIDIEANLETAIGRSYANLQMTNINAIDQASYLGLVSLMDFDLGSFIGNPKLGKASLDVNVEGKGFTAEFLETEAIGEVYYIDFNGYNYNNIQVSGVFKEELFDGMLKSDDPNISFDFKGLADMKADMNRFNFTASVKNADLRKLNFLKDSIALFKGDITLDATGNTSNNIQGSVQFTNTIYENQNDQYVFEDFAVVSEFSADSLRNIQIASPDIMNGYMRGRYKLDELQALFQNSIGSIYTNYRPYEVSEGQFMNFNFKLRKKIVEVFFPEINFDPNTYLRGQIVADEGDFKMTFRSPGIELFQNSFEDIEVRIDNKNPVYNTYVAVKEMSTVYYDVKDFELINTTLSDTLFFRTEFKGGKGYDDTYNLNFYHTFNEDQKSVIGLKRSDLSFKGNTWLINKDSNPKNKIIINNSLDSIYINDIVMDNGNQEQIRLSGRLADSTYKDLDLDFKIVSLAKITPSIDSLALDGRINGYLNIRQREGNYLPTAGLDIENFTVNDSVMGNLLINVSGNTDLTEYTVNCELSKGLKERFSVLGKIYNRNSAPRLDLIAGFSDFPLKPFAPLGEDVLTNIRGKVNGTVNLQGLAENPDMQGSLTLTQAGFDIPYLNVNYDFSPFSKVDLEGQSFWFRNLDINDNKEGTTALLNGNITHLNFEDWTLDLNLATRGDRFLILDTEFDEEALYYGTGFVNGTGSITGPTNALNITFDGSTALGTSLKIPLSDLTSVGDYSFINFIEKDVALGDGEKRVLDDYEGVELTFDLLVTPDAEVEIVMDQQTGSSLKGTGEGLLLMDINTNGKFNMYGDFATVTGEYNFKYGGIIDKKFIVRPGGYITWDGDPLQATLNMEAVYALNANPAPLLDNGQGYTGRIPTEVVVRLDGELESTNIGFDIQFPNTSSVVQSELEYRLQDPNVEERNAFFLLAQGTFVNDQIGLTQQALTGNLIQTASGLINQVLSVGDEKLDIGFLYEQGLDVGAGGAGNTENRIGVTVSTQISDRILVNGRVGLPVGGGGVSESVVAGDVEVQVLLNEEGTLRARIFNRENEIQEFLAERQGYTQGIGLSYQVDFNTFQDLLRKVFKKKNAGTKPREESEQTPFFLDNDSLIEFKSKTASDDGSKDQN</sequence>
<keyword evidence="4" id="KW-0472">Membrane</keyword>
<evidence type="ECO:0000256" key="1">
    <source>
        <dbReference type="ARBA" id="ARBA00004167"/>
    </source>
</evidence>
<accession>A0A2S7T6W7</accession>
<comment type="subcellular location">
    <subcellularLocation>
        <location evidence="1">Membrane</location>
        <topology evidence="1">Single-pass membrane protein</topology>
    </subcellularLocation>
</comment>
<keyword evidence="3" id="KW-1133">Transmembrane helix</keyword>
<dbReference type="GO" id="GO:0009306">
    <property type="term" value="P:protein secretion"/>
    <property type="evidence" value="ECO:0007669"/>
    <property type="project" value="InterPro"/>
</dbReference>
<gene>
    <name evidence="6" type="ORF">BST99_05555</name>
</gene>
<evidence type="ECO:0000256" key="3">
    <source>
        <dbReference type="ARBA" id="ARBA00022989"/>
    </source>
</evidence>
<evidence type="ECO:0000256" key="4">
    <source>
        <dbReference type="ARBA" id="ARBA00023136"/>
    </source>
</evidence>
<evidence type="ECO:0000256" key="2">
    <source>
        <dbReference type="ARBA" id="ARBA00022692"/>
    </source>
</evidence>
<dbReference type="PANTHER" id="PTHR36985:SF1">
    <property type="entry name" value="TRANSLOCATION AND ASSEMBLY MODULE SUBUNIT TAMB"/>
    <property type="match status" value="1"/>
</dbReference>
<dbReference type="Proteomes" id="UP000239366">
    <property type="component" value="Unassembled WGS sequence"/>
</dbReference>
<protein>
    <submittedName>
        <fullName evidence="6">DUF490 domain-containing protein</fullName>
    </submittedName>
</protein>
<comment type="caution">
    <text evidence="6">The sequence shown here is derived from an EMBL/GenBank/DDBJ whole genome shotgun (WGS) entry which is preliminary data.</text>
</comment>
<proteinExistence type="predicted"/>
<organism evidence="6 7">
    <name type="scientific">Aureicoccus marinus</name>
    <dbReference type="NCBI Taxonomy" id="754435"/>
    <lineage>
        <taxon>Bacteria</taxon>
        <taxon>Pseudomonadati</taxon>
        <taxon>Bacteroidota</taxon>
        <taxon>Flavobacteriia</taxon>
        <taxon>Flavobacteriales</taxon>
        <taxon>Flavobacteriaceae</taxon>
        <taxon>Aureicoccus</taxon>
    </lineage>
</organism>